<name>A0A6M3JZ81_9ZZZZ</name>
<reference evidence="1" key="1">
    <citation type="submission" date="2020-03" db="EMBL/GenBank/DDBJ databases">
        <title>The deep terrestrial virosphere.</title>
        <authorList>
            <person name="Holmfeldt K."/>
            <person name="Nilsson E."/>
            <person name="Simone D."/>
            <person name="Lopez-Fernandez M."/>
            <person name="Wu X."/>
            <person name="de Brujin I."/>
            <person name="Lundin D."/>
            <person name="Andersson A."/>
            <person name="Bertilsson S."/>
            <person name="Dopson M."/>
        </authorList>
    </citation>
    <scope>NUCLEOTIDE SEQUENCE</scope>
    <source>
        <strain evidence="1">MM415A01811</strain>
    </source>
</reference>
<proteinExistence type="predicted"/>
<dbReference type="EMBL" id="MT142157">
    <property type="protein sequence ID" value="QJA75340.1"/>
    <property type="molecule type" value="Genomic_DNA"/>
</dbReference>
<gene>
    <name evidence="1" type="ORF">MM415A01811_0003</name>
</gene>
<accession>A0A6M3JZ81</accession>
<organism evidence="1">
    <name type="scientific">viral metagenome</name>
    <dbReference type="NCBI Taxonomy" id="1070528"/>
    <lineage>
        <taxon>unclassified sequences</taxon>
        <taxon>metagenomes</taxon>
        <taxon>organismal metagenomes</taxon>
    </lineage>
</organism>
<evidence type="ECO:0000313" key="1">
    <source>
        <dbReference type="EMBL" id="QJA75340.1"/>
    </source>
</evidence>
<dbReference type="AlphaFoldDB" id="A0A6M3JZ81"/>
<sequence>MATGSVETQGIVELNGVKYWLGGDGQVHPYLVSVFPEKSVTGDYTADSNPLASSWSMKDLTGGIGVMEMDETKDATRCWWAQATIDYPGHIRLPKLETALATPAGITLVTPTAASGWTDSNNVRDDNNGTFAQTALTAATWGAYLVVDQNAANCTGVRFYSITSNSAETTITVDVDVYYSAAWHNVFQGDIIRSSATVVWHTFTLGNVQSVTSARIRLKDTTGGTGSIYEADFINTSGSASGTPACFGNFDGKLWCGWGQVLTCLKSDGTVLVPVIDTGATIKKFIGVVDNAMALLLGTGTVYWYTQADSEGGEGQMVSPTSYSTVGDNGVVWDEKLFLLGNNANTFYYSTSPAKKTPSFTQAATLDLVESSGVQNLYVDQNSAGSLVIFAATKQGLWEYDFTNDRWLRTGLVVPFHANAGKGSCVWRDAAYFSAGLDVLSYQAGQTDVVQSIGLNNRDGLPVEYAGEIVKLIPGYNELYTLVDATQAPATATSFIAAYNSLGWTVTWVDSTTERTFTDGIVSTDFAYRLWFIINSVVTYLPLERGIRNPALLATFTYAAAGAVITPWFDGGWLTGNKRANQIRVGTAGVSANETIIIQYRINHATTALAATWTTLGTITSGTETVYTFGSSAGVMFKDIQFRFDLARGGTTTNSPEIRYVTLEYNKVIPKVWGWQMTLDCARVCDGKSSAQLLDTLVSATETETLLTFRYKSTTAQYVEIVDVKGVRLTGTEGNKGQYIIVLREVF</sequence>
<protein>
    <submittedName>
        <fullName evidence="1">Uncharacterized protein</fullName>
    </submittedName>
</protein>